<dbReference type="Proteomes" id="UP000548726">
    <property type="component" value="Unassembled WGS sequence"/>
</dbReference>
<protein>
    <recommendedName>
        <fullName evidence="3">Lipoyl-binding domain-containing protein</fullName>
    </recommendedName>
</protein>
<evidence type="ECO:0000313" key="1">
    <source>
        <dbReference type="EMBL" id="GFE94574.1"/>
    </source>
</evidence>
<accession>A0A6V8IBH7</accession>
<dbReference type="AlphaFoldDB" id="A0A6V8IBH7"/>
<proteinExistence type="predicted"/>
<name>A0A6V8IBH7_9PROT</name>
<keyword evidence="2" id="KW-1185">Reference proteome</keyword>
<dbReference type="EMBL" id="BLJP01000014">
    <property type="protein sequence ID" value="GFE94574.1"/>
    <property type="molecule type" value="Genomic_DNA"/>
</dbReference>
<evidence type="ECO:0008006" key="3">
    <source>
        <dbReference type="Google" id="ProtNLM"/>
    </source>
</evidence>
<organism evidence="1 2">
    <name type="scientific">Acetobacter persici</name>
    <dbReference type="NCBI Taxonomy" id="1076596"/>
    <lineage>
        <taxon>Bacteria</taxon>
        <taxon>Pseudomonadati</taxon>
        <taxon>Pseudomonadota</taxon>
        <taxon>Alphaproteobacteria</taxon>
        <taxon>Acetobacterales</taxon>
        <taxon>Acetobacteraceae</taxon>
        <taxon>Acetobacter</taxon>
    </lineage>
</organism>
<gene>
    <name evidence="1" type="ORF">DmAi_26330</name>
</gene>
<sequence length="143" mass="15620">MMRSPDDLRTLVALMRKYCVQTFEEKSGSKRVFLRLLPENAADSTPARPAPAQPVPIPLLSPEMGIFHLRTGITDGDLVNRGDIVAFVAVDLLMLPVIAPETGRLCLVTPPSNMIVGYHDFLGHILSPANEPQRDDADRAACS</sequence>
<dbReference type="InterPro" id="IPR011053">
    <property type="entry name" value="Single_hybrid_motif"/>
</dbReference>
<dbReference type="SUPFAM" id="SSF51230">
    <property type="entry name" value="Single hybrid motif"/>
    <property type="match status" value="1"/>
</dbReference>
<reference evidence="1 2" key="1">
    <citation type="journal article" date="2020" name="Cell Rep.">
        <title>Local necrotic cells trigger systemic immune activation via gut microbiome dysbiosis in Drosophila.</title>
        <authorList>
            <person name="Kosakamoto H."/>
            <person name="Yamauchi T."/>
            <person name="Akuzawa-Tokita Y."/>
            <person name="Nishimura K."/>
            <person name="Soga T."/>
            <person name="Murakami T."/>
            <person name="Mori H."/>
            <person name="Yamamoto K."/>
            <person name="Miyazaki R."/>
            <person name="Koto A."/>
            <person name="Miura M."/>
            <person name="Obata F."/>
        </authorList>
    </citation>
    <scope>NUCLEOTIDE SEQUENCE [LARGE SCALE GENOMIC DNA]</scope>
    <source>
        <strain evidence="1 2">Ai</strain>
    </source>
</reference>
<comment type="caution">
    <text evidence="1">The sequence shown here is derived from an EMBL/GenBank/DDBJ whole genome shotgun (WGS) entry which is preliminary data.</text>
</comment>
<evidence type="ECO:0000313" key="2">
    <source>
        <dbReference type="Proteomes" id="UP000548726"/>
    </source>
</evidence>